<reference evidence="2 3" key="1">
    <citation type="submission" date="2021-03" db="EMBL/GenBank/DDBJ databases">
        <authorList>
            <person name="Shang D.-D."/>
            <person name="Du Z.-J."/>
            <person name="Chen G.-J."/>
        </authorList>
    </citation>
    <scope>NUCLEOTIDE SEQUENCE [LARGE SCALE GENOMIC DNA]</scope>
    <source>
        <strain evidence="2 3">F2608</strain>
    </source>
</reference>
<dbReference type="SUPFAM" id="SSF51419">
    <property type="entry name" value="PLP-binding barrel"/>
    <property type="match status" value="1"/>
</dbReference>
<evidence type="ECO:0000313" key="3">
    <source>
        <dbReference type="Proteomes" id="UP000664161"/>
    </source>
</evidence>
<dbReference type="RefSeq" id="WP_207969221.1">
    <property type="nucleotide sequence ID" value="NZ_JAGBKN010000005.1"/>
</dbReference>
<dbReference type="PANTHER" id="PTHR28004">
    <property type="entry name" value="ZGC:162816-RELATED"/>
    <property type="match status" value="1"/>
</dbReference>
<feature type="domain" description="Alanine racemase N-terminal" evidence="1">
    <location>
        <begin position="17"/>
        <end position="263"/>
    </location>
</feature>
<sequence length="415" mass="45984">MDFVHIIPPKTPQAWLDMDALDHNIALVNQKTQAVNLRLATKSIRSIDVLHYIKDRSPHFIGLMSYAADESVYLLENGFDNILCAYPTLDTISVAKTLKYTQQGAVMIWMVDRPEHVAVLERIGIEHGVKIDVCLDINMSMPLPKLYFGTKRSALMHKKDIKALLKHIKKSDHINLVAAMGYEAQIAGLPEHLPGKALLTPAIKLLKHRSQKQVSQRRGAMVNWLKKQGYALQLVNGGGSGSMDFTACQPEITEVTVGSAYYKPAYFDYMESMQDFRAAAGFVLPVTRQPEKDVITCHGGGFIASGAVGVDKAPVVHYPAGLTILNDEGFGEVQTPMKMDKRTVSETSLKIGDAVWCRHAKAGELCEHFNELVCYEGADQMPQGTAEQAINHTSIRRKDVAATMTTYRGDGRCFH</sequence>
<dbReference type="InterPro" id="IPR051466">
    <property type="entry name" value="D-amino_acid_metab_enzyme"/>
</dbReference>
<comment type="caution">
    <text evidence="2">The sequence shown here is derived from an EMBL/GenBank/DDBJ whole genome shotgun (WGS) entry which is preliminary data.</text>
</comment>
<dbReference type="Pfam" id="PF01168">
    <property type="entry name" value="Ala_racemase_N"/>
    <property type="match status" value="1"/>
</dbReference>
<protein>
    <submittedName>
        <fullName evidence="2">Alanine racemase</fullName>
    </submittedName>
</protein>
<dbReference type="AlphaFoldDB" id="A0AAW4IME1"/>
<dbReference type="Proteomes" id="UP000664161">
    <property type="component" value="Unassembled WGS sequence"/>
</dbReference>
<accession>A0AAW4IME1</accession>
<evidence type="ECO:0000313" key="2">
    <source>
        <dbReference type="EMBL" id="MBO1516385.1"/>
    </source>
</evidence>
<proteinExistence type="predicted"/>
<dbReference type="GO" id="GO:0036088">
    <property type="term" value="P:D-serine catabolic process"/>
    <property type="evidence" value="ECO:0007669"/>
    <property type="project" value="TreeGrafter"/>
</dbReference>
<dbReference type="EMBL" id="JAGBKN010000005">
    <property type="protein sequence ID" value="MBO1516385.1"/>
    <property type="molecule type" value="Genomic_DNA"/>
</dbReference>
<evidence type="ECO:0000259" key="1">
    <source>
        <dbReference type="Pfam" id="PF01168"/>
    </source>
</evidence>
<dbReference type="PANTHER" id="PTHR28004:SF2">
    <property type="entry name" value="D-SERINE DEHYDRATASE"/>
    <property type="match status" value="1"/>
</dbReference>
<dbReference type="InterPro" id="IPR029066">
    <property type="entry name" value="PLP-binding_barrel"/>
</dbReference>
<dbReference type="Gene3D" id="3.20.20.10">
    <property type="entry name" value="Alanine racemase"/>
    <property type="match status" value="1"/>
</dbReference>
<gene>
    <name evidence="2" type="ORF">J3491_03435</name>
</gene>
<dbReference type="InterPro" id="IPR001608">
    <property type="entry name" value="Ala_racemase_N"/>
</dbReference>
<name>A0AAW4IME1_9GAMM</name>
<organism evidence="2 3">
    <name type="scientific">Psychrobacter halodurans</name>
    <dbReference type="NCBI Taxonomy" id="2818439"/>
    <lineage>
        <taxon>Bacteria</taxon>
        <taxon>Pseudomonadati</taxon>
        <taxon>Pseudomonadota</taxon>
        <taxon>Gammaproteobacteria</taxon>
        <taxon>Moraxellales</taxon>
        <taxon>Moraxellaceae</taxon>
        <taxon>Psychrobacter</taxon>
    </lineage>
</organism>
<dbReference type="GO" id="GO:0008721">
    <property type="term" value="F:D-serine ammonia-lyase activity"/>
    <property type="evidence" value="ECO:0007669"/>
    <property type="project" value="TreeGrafter"/>
</dbReference>
<keyword evidence="3" id="KW-1185">Reference proteome</keyword>